<sequence length="233" mass="25060">MRQMISAACGLWLGLAATGHAQSQPVVVVELYTSQGCSSCPPADEHMAKLVADPRVIPLALHVDYWDYIGWKDKFASPDFTKRQKAYARAAGSRTIYTPQMIVAGQERVEGHQPDALAALIGLHAALATPVTLRLERSGGMLLIRAEADPPLGQGVQVQLVRYRPVEQTTIESGENAGKTVTYHNIVTSWQNLGLWSGTVPLEMEAVADGDEPVVVILQNEGPAGIVAAARLN</sequence>
<evidence type="ECO:0000313" key="2">
    <source>
        <dbReference type="EMBL" id="NUB42927.1"/>
    </source>
</evidence>
<dbReference type="EMBL" id="WHUT02000001">
    <property type="protein sequence ID" value="NUB42927.1"/>
    <property type="molecule type" value="Genomic_DNA"/>
</dbReference>
<proteinExistence type="predicted"/>
<name>A0A8X8GTQ9_9RHOB</name>
<dbReference type="Pfam" id="PF06764">
    <property type="entry name" value="DUF1223"/>
    <property type="match status" value="1"/>
</dbReference>
<reference evidence="2" key="1">
    <citation type="submission" date="2020-05" db="EMBL/GenBank/DDBJ databases">
        <title>Fertoebacter nigrum gen. nov., sp. nov., a new member of the family Rhodobacteraceae.</title>
        <authorList>
            <person name="Szuroczki S."/>
            <person name="Abbaszade G."/>
            <person name="Buni D."/>
            <person name="Schumann P."/>
            <person name="Toth E."/>
        </authorList>
    </citation>
    <scope>NUCLEOTIDE SEQUENCE</scope>
    <source>
        <strain evidence="2">RG-N-1a</strain>
    </source>
</reference>
<feature type="chain" id="PRO_5036450178" evidence="1">
    <location>
        <begin position="22"/>
        <end position="233"/>
    </location>
</feature>
<evidence type="ECO:0000256" key="1">
    <source>
        <dbReference type="SAM" id="SignalP"/>
    </source>
</evidence>
<dbReference type="SUPFAM" id="SSF52833">
    <property type="entry name" value="Thioredoxin-like"/>
    <property type="match status" value="1"/>
</dbReference>
<organism evidence="2 3">
    <name type="scientific">Fertoeibacter niger</name>
    <dbReference type="NCBI Taxonomy" id="2656921"/>
    <lineage>
        <taxon>Bacteria</taxon>
        <taxon>Pseudomonadati</taxon>
        <taxon>Pseudomonadota</taxon>
        <taxon>Alphaproteobacteria</taxon>
        <taxon>Rhodobacterales</taxon>
        <taxon>Paracoccaceae</taxon>
        <taxon>Fertoeibacter</taxon>
    </lineage>
</organism>
<dbReference type="PANTHER" id="PTHR36057">
    <property type="match status" value="1"/>
</dbReference>
<dbReference type="InterPro" id="IPR010634">
    <property type="entry name" value="DUF1223"/>
</dbReference>
<keyword evidence="3" id="KW-1185">Reference proteome</keyword>
<protein>
    <submittedName>
        <fullName evidence="2">DUF1223 domain-containing protein</fullName>
    </submittedName>
</protein>
<feature type="signal peptide" evidence="1">
    <location>
        <begin position="1"/>
        <end position="21"/>
    </location>
</feature>
<keyword evidence="1" id="KW-0732">Signal</keyword>
<dbReference type="RefSeq" id="WP_152823624.1">
    <property type="nucleotide sequence ID" value="NZ_WHUT02000001.1"/>
</dbReference>
<dbReference type="AlphaFoldDB" id="A0A8X8GTQ9"/>
<dbReference type="PANTHER" id="PTHR36057:SF1">
    <property type="entry name" value="LIPOPROTEIN LIPID ATTACHMENT SITE-LIKE PROTEIN, PUTATIVE (DUF1223)-RELATED"/>
    <property type="match status" value="1"/>
</dbReference>
<accession>A0A8X8GTQ9</accession>
<comment type="caution">
    <text evidence="2">The sequence shown here is derived from an EMBL/GenBank/DDBJ whole genome shotgun (WGS) entry which is preliminary data.</text>
</comment>
<dbReference type="InterPro" id="IPR036249">
    <property type="entry name" value="Thioredoxin-like_sf"/>
</dbReference>
<gene>
    <name evidence="2" type="ORF">GEU84_000885</name>
</gene>
<dbReference type="Proteomes" id="UP000484076">
    <property type="component" value="Unassembled WGS sequence"/>
</dbReference>
<evidence type="ECO:0000313" key="3">
    <source>
        <dbReference type="Proteomes" id="UP000484076"/>
    </source>
</evidence>